<dbReference type="SUPFAM" id="SSF55186">
    <property type="entry name" value="ThrRS/AlaRS common domain"/>
    <property type="match status" value="1"/>
</dbReference>
<dbReference type="InterPro" id="IPR050062">
    <property type="entry name" value="Pro-tRNA_synthetase"/>
</dbReference>
<dbReference type="PANTHER" id="PTHR42753:SF9">
    <property type="entry name" value="LARGE RIBOSOMAL SUBUNIT PROTEIN ML39"/>
    <property type="match status" value="1"/>
</dbReference>
<accession>A0AAN5DC52</accession>
<proteinExistence type="predicted"/>
<dbReference type="EMBL" id="BTRK01000006">
    <property type="protein sequence ID" value="GMR59184.1"/>
    <property type="molecule type" value="Genomic_DNA"/>
</dbReference>
<organism evidence="1 2">
    <name type="scientific">Pristionchus mayeri</name>
    <dbReference type="NCBI Taxonomy" id="1317129"/>
    <lineage>
        <taxon>Eukaryota</taxon>
        <taxon>Metazoa</taxon>
        <taxon>Ecdysozoa</taxon>
        <taxon>Nematoda</taxon>
        <taxon>Chromadorea</taxon>
        <taxon>Rhabditida</taxon>
        <taxon>Rhabditina</taxon>
        <taxon>Diplogasteromorpha</taxon>
        <taxon>Diplogasteroidea</taxon>
        <taxon>Neodiplogasteridae</taxon>
        <taxon>Pristionchus</taxon>
    </lineage>
</organism>
<dbReference type="InterPro" id="IPR012675">
    <property type="entry name" value="Beta-grasp_dom_sf"/>
</dbReference>
<sequence length="308" mass="33682">VLPVAVNIVARNLLIRGSTTHALQLRTVAAASANDAQRTESETFTVLGNTMKGRKLEKIVINVNMKDGGTRTLLMNKGISTPYHCALHINKGLADSSALCRVRSKDGSGKEETSSMHLPLSDACSIDFISLQNKEFANDVNEAYWRSCSVLLGSLLATSFTEPVQPAGVVAKTYTDGYFAYDINSKCLDSWNPTSKDFSSLALSLYDRMIEKNLPFETLNVDSDEAQQFALGSRYLREGKSLLCRIGDHVEAVDGPVISHAGQIGRFAILKASKQSLGVWRFSGVSLPKSQSVSSFDWEIITEHSRKV</sequence>
<name>A0AAN5DC52_9BILA</name>
<dbReference type="Proteomes" id="UP001328107">
    <property type="component" value="Unassembled WGS sequence"/>
</dbReference>
<dbReference type="GO" id="GO:0003723">
    <property type="term" value="F:RNA binding"/>
    <property type="evidence" value="ECO:0007669"/>
    <property type="project" value="TreeGrafter"/>
</dbReference>
<evidence type="ECO:0000313" key="1">
    <source>
        <dbReference type="EMBL" id="GMR59184.1"/>
    </source>
</evidence>
<dbReference type="Gene3D" id="3.10.20.30">
    <property type="match status" value="1"/>
</dbReference>
<protein>
    <submittedName>
        <fullName evidence="1">Uncharacterized protein</fullName>
    </submittedName>
</protein>
<dbReference type="PANTHER" id="PTHR42753">
    <property type="entry name" value="MITOCHONDRIAL RIBOSOME PROTEIN L39/PROLYL-TRNA LIGASE FAMILY MEMBER"/>
    <property type="match status" value="1"/>
</dbReference>
<dbReference type="Gene3D" id="3.30.980.10">
    <property type="entry name" value="Threonyl-trna Synthetase, Chain A, domain 2"/>
    <property type="match status" value="1"/>
</dbReference>
<dbReference type="GO" id="GO:0005739">
    <property type="term" value="C:mitochondrion"/>
    <property type="evidence" value="ECO:0007669"/>
    <property type="project" value="TreeGrafter"/>
</dbReference>
<reference evidence="2" key="1">
    <citation type="submission" date="2022-10" db="EMBL/GenBank/DDBJ databases">
        <title>Genome assembly of Pristionchus species.</title>
        <authorList>
            <person name="Yoshida K."/>
            <person name="Sommer R.J."/>
        </authorList>
    </citation>
    <scope>NUCLEOTIDE SEQUENCE [LARGE SCALE GENOMIC DNA]</scope>
    <source>
        <strain evidence="2">RS5460</strain>
    </source>
</reference>
<dbReference type="GO" id="GO:0000166">
    <property type="term" value="F:nucleotide binding"/>
    <property type="evidence" value="ECO:0007669"/>
    <property type="project" value="InterPro"/>
</dbReference>
<keyword evidence="2" id="KW-1185">Reference proteome</keyword>
<feature type="non-terminal residue" evidence="1">
    <location>
        <position position="308"/>
    </location>
</feature>
<dbReference type="InterPro" id="IPR018163">
    <property type="entry name" value="Thr/Ala-tRNA-synth_IIc_edit"/>
</dbReference>
<feature type="non-terminal residue" evidence="1">
    <location>
        <position position="1"/>
    </location>
</feature>
<comment type="caution">
    <text evidence="1">The sequence shown here is derived from an EMBL/GenBank/DDBJ whole genome shotgun (WGS) entry which is preliminary data.</text>
</comment>
<evidence type="ECO:0000313" key="2">
    <source>
        <dbReference type="Proteomes" id="UP001328107"/>
    </source>
</evidence>
<dbReference type="AlphaFoldDB" id="A0AAN5DC52"/>
<gene>
    <name evidence="1" type="ORF">PMAYCL1PPCAC_29379</name>
</gene>